<proteinExistence type="predicted"/>
<reference evidence="2" key="1">
    <citation type="submission" date="2021-06" db="EMBL/GenBank/DDBJ databases">
        <authorList>
            <person name="Hodson N. C."/>
            <person name="Mongue J. A."/>
            <person name="Jaron S. K."/>
        </authorList>
    </citation>
    <scope>NUCLEOTIDE SEQUENCE</scope>
</reference>
<feature type="compositionally biased region" description="Basic residues" evidence="1">
    <location>
        <begin position="1"/>
        <end position="11"/>
    </location>
</feature>
<name>A0A8J2KB27_9HEXA</name>
<feature type="region of interest" description="Disordered" evidence="1">
    <location>
        <begin position="1042"/>
        <end position="1061"/>
    </location>
</feature>
<accession>A0A8J2KB27</accession>
<comment type="caution">
    <text evidence="2">The sequence shown here is derived from an EMBL/GenBank/DDBJ whole genome shotgun (WGS) entry which is preliminary data.</text>
</comment>
<gene>
    <name evidence="2" type="ORF">AFUS01_LOCUS12783</name>
</gene>
<dbReference type="EMBL" id="CAJVCH010101849">
    <property type="protein sequence ID" value="CAG7723715.1"/>
    <property type="molecule type" value="Genomic_DNA"/>
</dbReference>
<feature type="region of interest" description="Disordered" evidence="1">
    <location>
        <begin position="644"/>
        <end position="670"/>
    </location>
</feature>
<feature type="region of interest" description="Disordered" evidence="1">
    <location>
        <begin position="722"/>
        <end position="776"/>
    </location>
</feature>
<sequence>MSGQSRSRRSILKSQPVEAEDTGDALQAESYKSPVVVRKRVSFSARNHVKEFCIPDVSSDVTDLSSNEMDMTMMEGPKEDVSMTMEMSIVEAVLKAKPSNVSMEMTAVSSLDINDSHLAKELSTEMEITALEPHLLNQYHRHAANFSLSMNMTRAGELEETKENHCPTNSSADMSVAMNLTNYQQLPAHESQLSANTSTHMEMTYAPVSLQCHEDISLAMDITRGTDKSVRTASLSEHNNQQNKPNMSLRLNPDVTKSKNNSNFGRGNSLNPSTGVEYFHRSCANATMDMTELEETLPLDATQNSMSLCASLSSTPVCPVSEDSRSTKYLQQAVDFKSSRNIVPAINGSVFTDVNTLTRFPMQEKLRSIYINTLDASLLGSSAHDPGNSDVNMKILAHPEGNYAVENTSVVMDLTSMQSSTSRNFKDNLSVTMDLTKATESPLTTGKDYSYCMDLTSFGGSLSSRKRSQYTIDSSAAMEMTAIYGTPISTLNSISSRRVAKNLTCVSQDTPPENNSSPTDVSVEMSFCQDKTFNIPPKQYETSTTNLANTTFVVEDEISKGTDEEELINRHFKFLNDETPLNQPTVSNPRLIPDQISDESCIRKFAPPEVSSLPQVSYKKIDSVKTEIAENIEEQFVSRGLYLPTNETHEKPRTKKRCPPSSQPIPLPVSSVFGRFGSAKTPKRRLPQEIFHLLSEQIESNEPSTSKTIRASQIPLNVHSEEIGNSPKEVPLLKKPQATPQDSPVTRSSKTSKIRKKTSSRPPLPPKSLPVTVPSLPKEARRFVHDLSVTSFTPPSGHSPLKDEDLSANPSIDSPLSGYLLKLPMDSPLQTEITFNIELRDPLVASAGLSIIPARTSIVEELVSTQDIPSHVSVLSLETKPVKLEAADTGGHATTHSGSSGQISEEASASAILLDDSPTKPETVEHEKVDEIVIGELHKVLPEGSRLRISSGSHENILEDTLLKEKLHPYTEEKRSRNSPCQLKFSVPVRNVTSSPVHLPAASLVNVVDANRISLLEKNKSVLNNSNDGFYNDPCVIHTPKNHPYPKKEYVTPQKKHSDRDLTEDLDEPIVPLTAEVIKSEVADEDSTYVDPSAVKKVSSNKIKSSIQDSTLASSSFLSKICVNQSSLHTSRCNDIFPQQNLRRKNWEPEVMGIQEIPDDTIDMFDDESSDLGTSLMTGTLFPNTLTDEIRGKITAIKTSSGLKKLRLLECFTEDLVHLEEDVFKCALRELTGFVQPDYVDAAQKYRGFRDLNEICQSGKVAPNLLTTYDTKRRFNDIKKS</sequence>
<feature type="compositionally biased region" description="Polar residues" evidence="1">
    <location>
        <begin position="231"/>
        <end position="246"/>
    </location>
</feature>
<feature type="region of interest" description="Disordered" evidence="1">
    <location>
        <begin position="230"/>
        <end position="271"/>
    </location>
</feature>
<evidence type="ECO:0000313" key="2">
    <source>
        <dbReference type="EMBL" id="CAG7723715.1"/>
    </source>
</evidence>
<protein>
    <submittedName>
        <fullName evidence="2">Uncharacterized protein</fullName>
    </submittedName>
</protein>
<dbReference type="Proteomes" id="UP000708208">
    <property type="component" value="Unassembled WGS sequence"/>
</dbReference>
<feature type="compositionally biased region" description="Polar residues" evidence="1">
    <location>
        <begin position="258"/>
        <end position="271"/>
    </location>
</feature>
<organism evidence="2 3">
    <name type="scientific">Allacma fusca</name>
    <dbReference type="NCBI Taxonomy" id="39272"/>
    <lineage>
        <taxon>Eukaryota</taxon>
        <taxon>Metazoa</taxon>
        <taxon>Ecdysozoa</taxon>
        <taxon>Arthropoda</taxon>
        <taxon>Hexapoda</taxon>
        <taxon>Collembola</taxon>
        <taxon>Symphypleona</taxon>
        <taxon>Sminthuridae</taxon>
        <taxon>Allacma</taxon>
    </lineage>
</organism>
<evidence type="ECO:0000313" key="3">
    <source>
        <dbReference type="Proteomes" id="UP000708208"/>
    </source>
</evidence>
<feature type="region of interest" description="Disordered" evidence="1">
    <location>
        <begin position="789"/>
        <end position="810"/>
    </location>
</feature>
<keyword evidence="3" id="KW-1185">Reference proteome</keyword>
<feature type="compositionally biased region" description="Basic residues" evidence="1">
    <location>
        <begin position="750"/>
        <end position="759"/>
    </location>
</feature>
<evidence type="ECO:0000256" key="1">
    <source>
        <dbReference type="SAM" id="MobiDB-lite"/>
    </source>
</evidence>
<feature type="compositionally biased region" description="Basic and acidic residues" evidence="1">
    <location>
        <begin position="1046"/>
        <end position="1061"/>
    </location>
</feature>
<feature type="region of interest" description="Disordered" evidence="1">
    <location>
        <begin position="1"/>
        <end position="25"/>
    </location>
</feature>